<dbReference type="Proteomes" id="UP000800200">
    <property type="component" value="Unassembled WGS sequence"/>
</dbReference>
<reference evidence="2" key="1">
    <citation type="journal article" date="2020" name="Stud. Mycol.">
        <title>101 Dothideomycetes genomes: a test case for predicting lifestyles and emergence of pathogens.</title>
        <authorList>
            <person name="Haridas S."/>
            <person name="Albert R."/>
            <person name="Binder M."/>
            <person name="Bloem J."/>
            <person name="Labutti K."/>
            <person name="Salamov A."/>
            <person name="Andreopoulos B."/>
            <person name="Baker S."/>
            <person name="Barry K."/>
            <person name="Bills G."/>
            <person name="Bluhm B."/>
            <person name="Cannon C."/>
            <person name="Castanera R."/>
            <person name="Culley D."/>
            <person name="Daum C."/>
            <person name="Ezra D."/>
            <person name="Gonzalez J."/>
            <person name="Henrissat B."/>
            <person name="Kuo A."/>
            <person name="Liang C."/>
            <person name="Lipzen A."/>
            <person name="Lutzoni F."/>
            <person name="Magnuson J."/>
            <person name="Mondo S."/>
            <person name="Nolan M."/>
            <person name="Ohm R."/>
            <person name="Pangilinan J."/>
            <person name="Park H.-J."/>
            <person name="Ramirez L."/>
            <person name="Alfaro M."/>
            <person name="Sun H."/>
            <person name="Tritt A."/>
            <person name="Yoshinaga Y."/>
            <person name="Zwiers L.-H."/>
            <person name="Turgeon B."/>
            <person name="Goodwin S."/>
            <person name="Spatafora J."/>
            <person name="Crous P."/>
            <person name="Grigoriev I."/>
        </authorList>
    </citation>
    <scope>NUCLEOTIDE SEQUENCE</scope>
    <source>
        <strain evidence="2">CBS 207.26</strain>
    </source>
</reference>
<evidence type="ECO:0000313" key="2">
    <source>
        <dbReference type="EMBL" id="KAF2184027.1"/>
    </source>
</evidence>
<feature type="compositionally biased region" description="Basic and acidic residues" evidence="1">
    <location>
        <begin position="505"/>
        <end position="530"/>
    </location>
</feature>
<keyword evidence="3" id="KW-1185">Reference proteome</keyword>
<name>A0A6A6DWG8_9PEZI</name>
<feature type="region of interest" description="Disordered" evidence="1">
    <location>
        <begin position="641"/>
        <end position="698"/>
    </location>
</feature>
<feature type="compositionally biased region" description="Polar residues" evidence="1">
    <location>
        <begin position="577"/>
        <end position="588"/>
    </location>
</feature>
<feature type="compositionally biased region" description="Polar residues" evidence="1">
    <location>
        <begin position="302"/>
        <end position="331"/>
    </location>
</feature>
<feature type="compositionally biased region" description="Acidic residues" evidence="1">
    <location>
        <begin position="357"/>
        <end position="366"/>
    </location>
</feature>
<feature type="compositionally biased region" description="Basic and acidic residues" evidence="1">
    <location>
        <begin position="472"/>
        <end position="484"/>
    </location>
</feature>
<feature type="compositionally biased region" description="Polar residues" evidence="1">
    <location>
        <begin position="439"/>
        <end position="450"/>
    </location>
</feature>
<feature type="compositionally biased region" description="Pro residues" evidence="1">
    <location>
        <begin position="245"/>
        <end position="259"/>
    </location>
</feature>
<accession>A0A6A6DWG8</accession>
<dbReference type="EMBL" id="ML994639">
    <property type="protein sequence ID" value="KAF2184027.1"/>
    <property type="molecule type" value="Genomic_DNA"/>
</dbReference>
<feature type="compositionally biased region" description="Polar residues" evidence="1">
    <location>
        <begin position="61"/>
        <end position="89"/>
    </location>
</feature>
<feature type="compositionally biased region" description="Low complexity" evidence="1">
    <location>
        <begin position="420"/>
        <end position="438"/>
    </location>
</feature>
<proteinExistence type="predicted"/>
<feature type="compositionally biased region" description="Basic and acidic residues" evidence="1">
    <location>
        <begin position="398"/>
        <end position="419"/>
    </location>
</feature>
<organism evidence="2 3">
    <name type="scientific">Zopfia rhizophila CBS 207.26</name>
    <dbReference type="NCBI Taxonomy" id="1314779"/>
    <lineage>
        <taxon>Eukaryota</taxon>
        <taxon>Fungi</taxon>
        <taxon>Dikarya</taxon>
        <taxon>Ascomycota</taxon>
        <taxon>Pezizomycotina</taxon>
        <taxon>Dothideomycetes</taxon>
        <taxon>Dothideomycetes incertae sedis</taxon>
        <taxon>Zopfiaceae</taxon>
        <taxon>Zopfia</taxon>
    </lineage>
</organism>
<protein>
    <submittedName>
        <fullName evidence="2">Uncharacterized protein</fullName>
    </submittedName>
</protein>
<gene>
    <name evidence="2" type="ORF">K469DRAFT_580714</name>
</gene>
<evidence type="ECO:0000313" key="3">
    <source>
        <dbReference type="Proteomes" id="UP000800200"/>
    </source>
</evidence>
<feature type="compositionally biased region" description="Polar residues" evidence="1">
    <location>
        <begin position="194"/>
        <end position="205"/>
    </location>
</feature>
<feature type="compositionally biased region" description="Basic and acidic residues" evidence="1">
    <location>
        <begin position="660"/>
        <end position="698"/>
    </location>
</feature>
<sequence>MADRSLNPTCEDYHSEDGDEVVTESFRRSPVASANVAAKRSHPSDLGTEKPANVEKVGNIDLQSDSGYSSHTAATMSSADSAPSAKSQSPPTPAVSAAPIPQPSPARRRPTIENERKSSSSPRKPLQRSGSVSSRRPSQRREEECNDPNCTTCPPARGRRLEPSPLDSGLDISYPTFDQQPQRSHRAPYPPQSPTYTRQPPSYIQGSAVVQPAQSTRRRSSSTSRGSRPLSYHGEPRQGHWVPGMPHPTPPYEHGPPPSMSAHFGVPMQPQMAPYGMMGATPPNNPYVHPMQISPPYERPMQSRTPSQYSTRRPTSQYGLTLVTYDQNGGNMPSARYPSAPQSARDERFPRSAYDPESSEAESSEEENGRALMPAPPPKAISHRRPSLRRPNTTQAYDLDRLSQSKTLPERPRERDSRVSRISSAAPSRAPSTTRRPTLIQQPKAQSYETAGNARVMVESSARARRRQSYMGHEKQYELEEKARNSKLYQNIRGEPIIHPGNRRRQTDLDPRRRDDNLVETKTRQLRDAEAYQQRTRGNEIPLTDQALKSSRRMSRGPSGASETGSSRSKNSDKASRISQSNRTTVTNGGNGEIRLRVDASAPLSLQFNGDMEGRTISLNPAEGGMADIVIGASRGSENVYRSEKGSVTGPRKALMANQARREAEESSVRSRRSDRSGRDGERRVLRRQRDREIGYDV</sequence>
<evidence type="ECO:0000256" key="1">
    <source>
        <dbReference type="SAM" id="MobiDB-lite"/>
    </source>
</evidence>
<feature type="region of interest" description="Disordered" evidence="1">
    <location>
        <begin position="1"/>
        <end position="594"/>
    </location>
</feature>
<dbReference type="OrthoDB" id="5407458at2759"/>
<dbReference type="AlphaFoldDB" id="A0A6A6DWG8"/>